<evidence type="ECO:0000313" key="12">
    <source>
        <dbReference type="Proteomes" id="UP000813461"/>
    </source>
</evidence>
<dbReference type="AlphaFoldDB" id="A0A8K0R4H8"/>
<dbReference type="GO" id="GO:0003723">
    <property type="term" value="F:RNA binding"/>
    <property type="evidence" value="ECO:0007669"/>
    <property type="project" value="InterPro"/>
</dbReference>
<evidence type="ECO:0000256" key="5">
    <source>
        <dbReference type="ARBA" id="ARBA00022759"/>
    </source>
</evidence>
<dbReference type="PANTHER" id="PTHR42104">
    <property type="entry name" value="EXTRACELLULAR GUANYL-SPECIFIC RIBONUCLEASE RNTA (AFU_ORTHOLOGUE AFUA_4G03230)"/>
    <property type="match status" value="1"/>
</dbReference>
<dbReference type="EMBL" id="JAGMVJ010000013">
    <property type="protein sequence ID" value="KAH7083877.1"/>
    <property type="molecule type" value="Genomic_DNA"/>
</dbReference>
<keyword evidence="7" id="KW-1015">Disulfide bond</keyword>
<evidence type="ECO:0000256" key="10">
    <source>
        <dbReference type="SAM" id="SignalP"/>
    </source>
</evidence>
<keyword evidence="8" id="KW-0456">Lyase</keyword>
<evidence type="ECO:0000256" key="1">
    <source>
        <dbReference type="ARBA" id="ARBA00009006"/>
    </source>
</evidence>
<feature type="signal peptide" evidence="10">
    <location>
        <begin position="1"/>
        <end position="17"/>
    </location>
</feature>
<name>A0A8K0R4H8_9PLEO</name>
<evidence type="ECO:0000256" key="7">
    <source>
        <dbReference type="ARBA" id="ARBA00023157"/>
    </source>
</evidence>
<dbReference type="Proteomes" id="UP000813461">
    <property type="component" value="Unassembled WGS sequence"/>
</dbReference>
<dbReference type="EC" id="4.6.1.24" evidence="2"/>
<dbReference type="OrthoDB" id="5425539at2759"/>
<dbReference type="PANTHER" id="PTHR42104:SF1">
    <property type="entry name" value="EXTRACELLULAR GUANYL-SPECIFIC RIBONUCLEASE RNTA (AFU_ORTHOLOGUE AFUA_4G03230)"/>
    <property type="match status" value="1"/>
</dbReference>
<keyword evidence="6" id="KW-0378">Hydrolase</keyword>
<comment type="similarity">
    <text evidence="1">Belongs to the ribonuclease N1/T1 family.</text>
</comment>
<dbReference type="GO" id="GO:0016787">
    <property type="term" value="F:hydrolase activity"/>
    <property type="evidence" value="ECO:0007669"/>
    <property type="project" value="UniProtKB-KW"/>
</dbReference>
<sequence>MKFLSSLLVLLAPVALALPTSVDIEAPEVAAIEARQCYVTCGSTCYTSSQVTAARNSGYNYYSQGGQAGSSTYPHTYNNYEGFSFLVSGPYQEFPLRTSGVYTGGSPGADRVIFNTRGQRAGEITHTGASGNNFVKCSGW</sequence>
<reference evidence="11" key="1">
    <citation type="journal article" date="2021" name="Nat. Commun.">
        <title>Genetic determinants of endophytism in the Arabidopsis root mycobiome.</title>
        <authorList>
            <person name="Mesny F."/>
            <person name="Miyauchi S."/>
            <person name="Thiergart T."/>
            <person name="Pickel B."/>
            <person name="Atanasova L."/>
            <person name="Karlsson M."/>
            <person name="Huettel B."/>
            <person name="Barry K.W."/>
            <person name="Haridas S."/>
            <person name="Chen C."/>
            <person name="Bauer D."/>
            <person name="Andreopoulos W."/>
            <person name="Pangilinan J."/>
            <person name="LaButti K."/>
            <person name="Riley R."/>
            <person name="Lipzen A."/>
            <person name="Clum A."/>
            <person name="Drula E."/>
            <person name="Henrissat B."/>
            <person name="Kohler A."/>
            <person name="Grigoriev I.V."/>
            <person name="Martin F.M."/>
            <person name="Hacquard S."/>
        </authorList>
    </citation>
    <scope>NUCLEOTIDE SEQUENCE</scope>
    <source>
        <strain evidence="11">MPI-SDFR-AT-0120</strain>
    </source>
</reference>
<organism evidence="11 12">
    <name type="scientific">Paraphoma chrysanthemicola</name>
    <dbReference type="NCBI Taxonomy" id="798071"/>
    <lineage>
        <taxon>Eukaryota</taxon>
        <taxon>Fungi</taxon>
        <taxon>Dikarya</taxon>
        <taxon>Ascomycota</taxon>
        <taxon>Pezizomycotina</taxon>
        <taxon>Dothideomycetes</taxon>
        <taxon>Pleosporomycetidae</taxon>
        <taxon>Pleosporales</taxon>
        <taxon>Pleosporineae</taxon>
        <taxon>Phaeosphaeriaceae</taxon>
        <taxon>Paraphoma</taxon>
    </lineage>
</organism>
<dbReference type="InterPro" id="IPR048269">
    <property type="entry name" value="RNase_U2"/>
</dbReference>
<keyword evidence="12" id="KW-1185">Reference proteome</keyword>
<keyword evidence="4 10" id="KW-0732">Signal</keyword>
<evidence type="ECO:0000256" key="3">
    <source>
        <dbReference type="ARBA" id="ARBA00022722"/>
    </source>
</evidence>
<accession>A0A8K0R4H8</accession>
<evidence type="ECO:0000256" key="2">
    <source>
        <dbReference type="ARBA" id="ARBA00012549"/>
    </source>
</evidence>
<evidence type="ECO:0000256" key="4">
    <source>
        <dbReference type="ARBA" id="ARBA00022729"/>
    </source>
</evidence>
<keyword evidence="3" id="KW-0540">Nuclease</keyword>
<evidence type="ECO:0000313" key="11">
    <source>
        <dbReference type="EMBL" id="KAH7083877.1"/>
    </source>
</evidence>
<comment type="catalytic activity">
    <reaction evidence="9">
        <text>[RNA] containing guanosine + H2O = an [RNA fragment]-3'-guanosine-3'-phosphate + a 5'-hydroxy-ribonucleotide-3'-[RNA fragment].</text>
        <dbReference type="EC" id="4.6.1.24"/>
    </reaction>
</comment>
<dbReference type="PIRSF" id="PIRSF037430">
    <property type="entry name" value="RNase_U2"/>
    <property type="match status" value="1"/>
</dbReference>
<dbReference type="Pfam" id="PF00545">
    <property type="entry name" value="Ribonuclease"/>
    <property type="match status" value="1"/>
</dbReference>
<proteinExistence type="inferred from homology"/>
<dbReference type="CDD" id="cd00606">
    <property type="entry name" value="fungal_RNase"/>
    <property type="match status" value="1"/>
</dbReference>
<protein>
    <recommendedName>
        <fullName evidence="2">ribonuclease T1</fullName>
        <ecNumber evidence="2">4.6.1.24</ecNumber>
    </recommendedName>
</protein>
<dbReference type="SUPFAM" id="SSF53933">
    <property type="entry name" value="Microbial ribonucleases"/>
    <property type="match status" value="1"/>
</dbReference>
<dbReference type="InterPro" id="IPR000026">
    <property type="entry name" value="N1-like"/>
</dbReference>
<evidence type="ECO:0000256" key="8">
    <source>
        <dbReference type="ARBA" id="ARBA00023239"/>
    </source>
</evidence>
<dbReference type="Gene3D" id="3.10.450.30">
    <property type="entry name" value="Microbial ribonucleases"/>
    <property type="match status" value="1"/>
</dbReference>
<dbReference type="InterPro" id="IPR016191">
    <property type="entry name" value="Ribonuclease/ribotoxin"/>
</dbReference>
<gene>
    <name evidence="11" type="ORF">FB567DRAFT_446572</name>
</gene>
<evidence type="ECO:0000256" key="9">
    <source>
        <dbReference type="ARBA" id="ARBA00034015"/>
    </source>
</evidence>
<evidence type="ECO:0000256" key="6">
    <source>
        <dbReference type="ARBA" id="ARBA00022801"/>
    </source>
</evidence>
<keyword evidence="5" id="KW-0255">Endonuclease</keyword>
<feature type="chain" id="PRO_5035418507" description="ribonuclease T1" evidence="10">
    <location>
        <begin position="18"/>
        <end position="140"/>
    </location>
</feature>
<comment type="caution">
    <text evidence="11">The sequence shown here is derived from an EMBL/GenBank/DDBJ whole genome shotgun (WGS) entry which is preliminary data.</text>
</comment>
<dbReference type="GO" id="GO:0046589">
    <property type="term" value="F:ribonuclease T1 activity"/>
    <property type="evidence" value="ECO:0007669"/>
    <property type="project" value="UniProtKB-EC"/>
</dbReference>